<dbReference type="Pfam" id="PF01041">
    <property type="entry name" value="DegT_DnrJ_EryC1"/>
    <property type="match status" value="1"/>
</dbReference>
<dbReference type="InterPro" id="IPR015424">
    <property type="entry name" value="PyrdxlP-dep_Trfase"/>
</dbReference>
<dbReference type="InterPro" id="IPR000653">
    <property type="entry name" value="DegT/StrS_aminotransferase"/>
</dbReference>
<dbReference type="PANTHER" id="PTHR30244:SF34">
    <property type="entry name" value="DTDP-4-AMINO-4,6-DIDEOXYGALACTOSE TRANSAMINASE"/>
    <property type="match status" value="1"/>
</dbReference>
<dbReference type="PANTHER" id="PTHR30244">
    <property type="entry name" value="TRANSAMINASE"/>
    <property type="match status" value="1"/>
</dbReference>
<dbReference type="NCBIfam" id="NF011936">
    <property type="entry name" value="PRK15407.1"/>
    <property type="match status" value="1"/>
</dbReference>
<evidence type="ECO:0000313" key="6">
    <source>
        <dbReference type="Proteomes" id="UP000467214"/>
    </source>
</evidence>
<gene>
    <name evidence="5" type="primary">rfbH</name>
    <name evidence="5" type="ORF">GQF02_11765</name>
</gene>
<evidence type="ECO:0000256" key="2">
    <source>
        <dbReference type="ARBA" id="ARBA00022898"/>
    </source>
</evidence>
<evidence type="ECO:0000313" key="5">
    <source>
        <dbReference type="EMBL" id="MXR37649.1"/>
    </source>
</evidence>
<dbReference type="CDD" id="cd00616">
    <property type="entry name" value="AHBA_syn"/>
    <property type="match status" value="1"/>
</dbReference>
<evidence type="ECO:0000256" key="3">
    <source>
        <dbReference type="ARBA" id="ARBA00037999"/>
    </source>
</evidence>
<evidence type="ECO:0000256" key="1">
    <source>
        <dbReference type="ARBA" id="ARBA00001933"/>
    </source>
</evidence>
<dbReference type="SUPFAM" id="SSF53383">
    <property type="entry name" value="PLP-dependent transferases"/>
    <property type="match status" value="1"/>
</dbReference>
<dbReference type="Gene3D" id="3.90.1150.10">
    <property type="entry name" value="Aspartate Aminotransferase, domain 1"/>
    <property type="match status" value="1"/>
</dbReference>
<keyword evidence="2 4" id="KW-0663">Pyridoxal phosphate</keyword>
<dbReference type="GO" id="GO:0030170">
    <property type="term" value="F:pyridoxal phosphate binding"/>
    <property type="evidence" value="ECO:0007669"/>
    <property type="project" value="TreeGrafter"/>
</dbReference>
<dbReference type="RefSeq" id="WP_160797369.1">
    <property type="nucleotide sequence ID" value="NZ_WSSB01000010.1"/>
</dbReference>
<accession>A0A845BN07</accession>
<dbReference type="PIRSF" id="PIRSF000390">
    <property type="entry name" value="PLP_StrS"/>
    <property type="match status" value="1"/>
</dbReference>
<dbReference type="FunFam" id="3.40.640.10:FF:000079">
    <property type="entry name" value="LPS biosynthesis protein"/>
    <property type="match status" value="1"/>
</dbReference>
<dbReference type="Proteomes" id="UP000467214">
    <property type="component" value="Unassembled WGS sequence"/>
</dbReference>
<evidence type="ECO:0000256" key="4">
    <source>
        <dbReference type="RuleBase" id="RU004508"/>
    </source>
</evidence>
<protein>
    <submittedName>
        <fullName evidence="5">Lipopolysaccharide biosynthesis protein RfbH</fullName>
    </submittedName>
</protein>
<dbReference type="InterPro" id="IPR015422">
    <property type="entry name" value="PyrdxlP-dep_Trfase_small"/>
</dbReference>
<dbReference type="InterPro" id="IPR015421">
    <property type="entry name" value="PyrdxlP-dep_Trfase_major"/>
</dbReference>
<dbReference type="GO" id="GO:0008483">
    <property type="term" value="F:transaminase activity"/>
    <property type="evidence" value="ECO:0007669"/>
    <property type="project" value="TreeGrafter"/>
</dbReference>
<keyword evidence="6" id="KW-1185">Reference proteome</keyword>
<proteinExistence type="inferred from homology"/>
<organism evidence="5 6">
    <name type="scientific">Craterilacuibacter sinensis</name>
    <dbReference type="NCBI Taxonomy" id="2686017"/>
    <lineage>
        <taxon>Bacteria</taxon>
        <taxon>Pseudomonadati</taxon>
        <taxon>Pseudomonadota</taxon>
        <taxon>Betaproteobacteria</taxon>
        <taxon>Neisseriales</taxon>
        <taxon>Neisseriaceae</taxon>
        <taxon>Craterilacuibacter</taxon>
    </lineage>
</organism>
<reference evidence="5 6" key="1">
    <citation type="submission" date="2019-12" db="EMBL/GenBank/DDBJ databases">
        <title>Neisseriaceae gen. nov. sp. Genome sequencing and assembly.</title>
        <authorList>
            <person name="Liu Z."/>
            <person name="Li A."/>
        </authorList>
    </citation>
    <scope>NUCLEOTIDE SEQUENCE [LARGE SCALE GENOMIC DNA]</scope>
    <source>
        <strain evidence="5 6">B2N2-7</strain>
    </source>
</reference>
<dbReference type="FunFam" id="3.90.1150.10:FF:000068">
    <property type="entry name" value="LPS biosynthesis protein"/>
    <property type="match status" value="1"/>
</dbReference>
<dbReference type="Gene3D" id="3.40.640.10">
    <property type="entry name" value="Type I PLP-dependent aspartate aminotransferase-like (Major domain)"/>
    <property type="match status" value="1"/>
</dbReference>
<comment type="similarity">
    <text evidence="3 4">Belongs to the DegT/DnrJ/EryC1 family.</text>
</comment>
<comment type="caution">
    <text evidence="5">The sequence shown here is derived from an EMBL/GenBank/DDBJ whole genome shotgun (WGS) entry which is preliminary data.</text>
</comment>
<dbReference type="GO" id="GO:0000271">
    <property type="term" value="P:polysaccharide biosynthetic process"/>
    <property type="evidence" value="ECO:0007669"/>
    <property type="project" value="TreeGrafter"/>
</dbReference>
<comment type="cofactor">
    <cofactor evidence="1">
        <name>pyridoxal 5'-phosphate</name>
        <dbReference type="ChEBI" id="CHEBI:597326"/>
    </cofactor>
</comment>
<sequence length="442" mass="48748">MSTQNKTPDSLRQEISALVQQYADIVYAPKDFIPGESHVPVSGKVIGATELQYMVDASLDGWLTTGRFNDAFEKRLADYLGVKHLITVNSGSSANLVAFSTLTSPKLGERAIQPGDEVIGVAAGFPTTVNPILQFGAVPVFVDVDLATHNIDASKIEAAISPKTKAIMLAHSLGNPFNLDVVTALCKKHNLWLVEDCCDALGATYNGQMVGTFGDIATLSFYPAHHITMGEGGAVFTNNAELKLIAESFRDWGRDCYCKPGKDNTCGKRFCCQMGDLPFGYDHKYTYSHLGYNLKISDMQAACALAQMDRVDEFIAKRRANFTYLKHRLASVEQFLHLPEATPNSEPSWFGFPLIVKEDSGVKRADLINFLEDNKIGTRLLFAGNLTKQPYMAGRNYRVSGELTNTDVVMNQTFWLGTFPALGQEQLDYIAEKLEEFFGVNF</sequence>
<dbReference type="EMBL" id="WSSB01000010">
    <property type="protein sequence ID" value="MXR37649.1"/>
    <property type="molecule type" value="Genomic_DNA"/>
</dbReference>
<dbReference type="AlphaFoldDB" id="A0A845BN07"/>
<name>A0A845BN07_9NEIS</name>